<protein>
    <recommendedName>
        <fullName evidence="4">PX domain-containing protein</fullName>
    </recommendedName>
</protein>
<feature type="region of interest" description="Disordered" evidence="1">
    <location>
        <begin position="863"/>
        <end position="885"/>
    </location>
</feature>
<feature type="region of interest" description="Disordered" evidence="1">
    <location>
        <begin position="643"/>
        <end position="702"/>
    </location>
</feature>
<dbReference type="GO" id="GO:0035091">
    <property type="term" value="F:phosphatidylinositol binding"/>
    <property type="evidence" value="ECO:0007669"/>
    <property type="project" value="InterPro"/>
</dbReference>
<evidence type="ECO:0000313" key="3">
    <source>
        <dbReference type="Proteomes" id="UP000703269"/>
    </source>
</evidence>
<name>A0A9P3LHW7_9APHY</name>
<feature type="compositionally biased region" description="Low complexity" evidence="1">
    <location>
        <begin position="251"/>
        <end position="264"/>
    </location>
</feature>
<evidence type="ECO:0000313" key="2">
    <source>
        <dbReference type="EMBL" id="GJE94572.1"/>
    </source>
</evidence>
<sequence length="918" mass="99903">MELHESQLVQDRIIQTGHDVTVNPEGYYKRGVLKPPPKHFVVEVLPHRKMGSSFAYGMRIYPTNAAGEALGDAVSMRTSSSGSSSSSNGSTTTTTGRVPYEIWRRWEDCLWFQEQLEGEYRILSQQKRARLARGKGVKKDGLYVHSDRAASFESLPPGPDANDIAKDIHDVLPKLSKKGSFFKASKDIVETRQREFKALIETLWDDDSLPTLVREMREIRMIRDFFGYWNRDRDRERKVASLAAQDKGKSRMSMSSLTSSMFSSRPDPEFVAYPSSPYSASSLSLSRLSRPGSPVGSVSTAGASTVKSQSGRPRAASVPRLSSPLKSSVTPLTPVSTSTKARASLLSVPASVSERSLWSQDSHSPTTPSSHISFTVTENGALVPSAPWADGEDPLATSFLVFSTAAESKAKAKGGLEPLREESEADLEASQPGTPTTAPPSQYTAARTTPTGPPIVQPRPRNLSCPNTDFRNGQVWVQRTPRPPSVVSEVSVLASPTSTTSSEPSEQWEDALNDYAFADDAEHAGAPIAVARRQSVQGAYPARPSTMYSTFSTFSEQDSFFDDFGFDESWALDAPAGYASDGGARKRAQVRASVATMNSVMSDSSVDAVLPRRGFALEPPAMLPNRPDSSVDAVLPRRGFALEPPAMLPDRPDSPTPSSAASSSSEHTHMHASSPASSSPSLLTPNVDLQRSRSNGNGKYRVSIELPDSPLFKPEDENQWYDDQNEDLIDSYFYDPGVHTPSEGTETPHRERVSKHLSAIATPAHFPKPYQHRPPGQFHLPWSPTTTRPPSVASTVATPASPTSIASSAASEHFTVKAVRQDSIVLLRATHGEPLALVRTRLRDKFAAQEGVRLTEAFTIGFSPAPATSGRPRSHSASSSLDGRQQQPRLRFITCDEDWAQAAASCVGKLTIHVFDRF</sequence>
<dbReference type="InterPro" id="IPR036871">
    <property type="entry name" value="PX_dom_sf"/>
</dbReference>
<feature type="compositionally biased region" description="Low complexity" evidence="1">
    <location>
        <begin position="656"/>
        <end position="683"/>
    </location>
</feature>
<feature type="compositionally biased region" description="Polar residues" evidence="1">
    <location>
        <begin position="431"/>
        <end position="450"/>
    </location>
</feature>
<dbReference type="Proteomes" id="UP000703269">
    <property type="component" value="Unassembled WGS sequence"/>
</dbReference>
<feature type="compositionally biased region" description="Polar residues" evidence="1">
    <location>
        <begin position="296"/>
        <end position="311"/>
    </location>
</feature>
<evidence type="ECO:0000256" key="1">
    <source>
        <dbReference type="SAM" id="MobiDB-lite"/>
    </source>
</evidence>
<accession>A0A9P3LHW7</accession>
<feature type="compositionally biased region" description="Polar residues" evidence="1">
    <location>
        <begin position="687"/>
        <end position="697"/>
    </location>
</feature>
<organism evidence="2 3">
    <name type="scientific">Phanerochaete sordida</name>
    <dbReference type="NCBI Taxonomy" id="48140"/>
    <lineage>
        <taxon>Eukaryota</taxon>
        <taxon>Fungi</taxon>
        <taxon>Dikarya</taxon>
        <taxon>Basidiomycota</taxon>
        <taxon>Agaricomycotina</taxon>
        <taxon>Agaricomycetes</taxon>
        <taxon>Polyporales</taxon>
        <taxon>Phanerochaetaceae</taxon>
        <taxon>Phanerochaete</taxon>
    </lineage>
</organism>
<feature type="compositionally biased region" description="Low complexity" evidence="1">
    <location>
        <begin position="327"/>
        <end position="339"/>
    </location>
</feature>
<dbReference type="OrthoDB" id="3244370at2759"/>
<dbReference type="Gene3D" id="3.30.1520.10">
    <property type="entry name" value="Phox-like domain"/>
    <property type="match status" value="1"/>
</dbReference>
<comment type="caution">
    <text evidence="2">The sequence shown here is derived from an EMBL/GenBank/DDBJ whole genome shotgun (WGS) entry which is preliminary data.</text>
</comment>
<reference evidence="2 3" key="1">
    <citation type="submission" date="2021-08" db="EMBL/GenBank/DDBJ databases">
        <title>Draft Genome Sequence of Phanerochaete sordida strain YK-624.</title>
        <authorList>
            <person name="Mori T."/>
            <person name="Dohra H."/>
            <person name="Suzuki T."/>
            <person name="Kawagishi H."/>
            <person name="Hirai H."/>
        </authorList>
    </citation>
    <scope>NUCLEOTIDE SEQUENCE [LARGE SCALE GENOMIC DNA]</scope>
    <source>
        <strain evidence="2 3">YK-624</strain>
    </source>
</reference>
<feature type="region of interest" description="Disordered" evidence="1">
    <location>
        <begin position="412"/>
        <end position="467"/>
    </location>
</feature>
<feature type="region of interest" description="Disordered" evidence="1">
    <location>
        <begin position="242"/>
        <end position="266"/>
    </location>
</feature>
<dbReference type="EMBL" id="BPQB01000041">
    <property type="protein sequence ID" value="GJE94572.1"/>
    <property type="molecule type" value="Genomic_DNA"/>
</dbReference>
<feature type="compositionally biased region" description="Low complexity" evidence="1">
    <location>
        <begin position="869"/>
        <end position="880"/>
    </location>
</feature>
<proteinExistence type="predicted"/>
<dbReference type="AlphaFoldDB" id="A0A9P3LHW7"/>
<evidence type="ECO:0008006" key="4">
    <source>
        <dbReference type="Google" id="ProtNLM"/>
    </source>
</evidence>
<feature type="compositionally biased region" description="Low complexity" evidence="1">
    <location>
        <begin position="78"/>
        <end position="94"/>
    </location>
</feature>
<gene>
    <name evidence="2" type="ORF">PsYK624_107420</name>
</gene>
<feature type="region of interest" description="Disordered" evidence="1">
    <location>
        <begin position="283"/>
        <end position="339"/>
    </location>
</feature>
<feature type="region of interest" description="Disordered" evidence="1">
    <location>
        <begin position="75"/>
        <end position="94"/>
    </location>
</feature>
<keyword evidence="3" id="KW-1185">Reference proteome</keyword>